<feature type="chain" id="PRO_5045758984" description="Tricorn protease homolog" evidence="9">
    <location>
        <begin position="26"/>
        <end position="1109"/>
    </location>
</feature>
<keyword evidence="6 7" id="KW-0720">Serine protease</keyword>
<evidence type="ECO:0000256" key="8">
    <source>
        <dbReference type="SAM" id="MobiDB-lite"/>
    </source>
</evidence>
<dbReference type="SUPFAM" id="SSF82171">
    <property type="entry name" value="DPP6 N-terminal domain-like"/>
    <property type="match status" value="1"/>
</dbReference>
<dbReference type="Pfam" id="PF14685">
    <property type="entry name" value="PDZ_Tricorn"/>
    <property type="match status" value="1"/>
</dbReference>
<accession>A0ABT0ADR5</accession>
<dbReference type="Pfam" id="PF03572">
    <property type="entry name" value="Peptidase_S41"/>
    <property type="match status" value="1"/>
</dbReference>
<dbReference type="InterPro" id="IPR015943">
    <property type="entry name" value="WD40/YVTN_repeat-like_dom_sf"/>
</dbReference>
<feature type="domain" description="Tail specific protease" evidence="10">
    <location>
        <begin position="848"/>
        <end position="1055"/>
    </location>
</feature>
<feature type="region of interest" description="Disordered" evidence="8">
    <location>
        <begin position="1087"/>
        <end position="1109"/>
    </location>
</feature>
<feature type="compositionally biased region" description="Pro residues" evidence="8">
    <location>
        <begin position="1087"/>
        <end position="1097"/>
    </location>
</feature>
<dbReference type="EC" id="3.4.21.-" evidence="7"/>
<dbReference type="PANTHER" id="PTHR43253:SF1">
    <property type="entry name" value="TRICORN PROTEASE HOMOLOG 2-RELATED"/>
    <property type="match status" value="1"/>
</dbReference>
<organism evidence="11 12">
    <name type="scientific">Novosphingobium mangrovi</name>
    <name type="common">ex Hu et al. 2023</name>
    <dbReference type="NCBI Taxonomy" id="2930094"/>
    <lineage>
        <taxon>Bacteria</taxon>
        <taxon>Pseudomonadati</taxon>
        <taxon>Pseudomonadota</taxon>
        <taxon>Alphaproteobacteria</taxon>
        <taxon>Sphingomonadales</taxon>
        <taxon>Sphingomonadaceae</taxon>
        <taxon>Novosphingobium</taxon>
    </lineage>
</organism>
<evidence type="ECO:0000313" key="11">
    <source>
        <dbReference type="EMBL" id="MCJ1961316.1"/>
    </source>
</evidence>
<evidence type="ECO:0000256" key="9">
    <source>
        <dbReference type="SAM" id="SignalP"/>
    </source>
</evidence>
<keyword evidence="9" id="KW-0732">Signal</keyword>
<evidence type="ECO:0000256" key="2">
    <source>
        <dbReference type="ARBA" id="ARBA00008524"/>
    </source>
</evidence>
<comment type="caution">
    <text evidence="11">The sequence shown here is derived from an EMBL/GenBank/DDBJ whole genome shotgun (WGS) entry which is preliminary data.</text>
</comment>
<proteinExistence type="inferred from homology"/>
<protein>
    <recommendedName>
        <fullName evidence="7">Tricorn protease homolog</fullName>
        <ecNumber evidence="7">3.4.21.-</ecNumber>
    </recommendedName>
</protein>
<dbReference type="InterPro" id="IPR012393">
    <property type="entry name" value="Tricorn_protease"/>
</dbReference>
<evidence type="ECO:0000256" key="4">
    <source>
        <dbReference type="ARBA" id="ARBA00022670"/>
    </source>
</evidence>
<dbReference type="RefSeq" id="WP_243800277.1">
    <property type="nucleotide sequence ID" value="NZ_JALHAT010000018.1"/>
</dbReference>
<comment type="similarity">
    <text evidence="2 7">Belongs to the peptidase S41B family.</text>
</comment>
<dbReference type="PANTHER" id="PTHR43253">
    <property type="entry name" value="TRICORN PROTEASE HOMOLOG 2-RELATED"/>
    <property type="match status" value="1"/>
</dbReference>
<comment type="function">
    <text evidence="7">Degrades oligopeptides.</text>
</comment>
<dbReference type="InterPro" id="IPR036034">
    <property type="entry name" value="PDZ_sf"/>
</dbReference>
<evidence type="ECO:0000256" key="5">
    <source>
        <dbReference type="ARBA" id="ARBA00022801"/>
    </source>
</evidence>
<keyword evidence="12" id="KW-1185">Reference proteome</keyword>
<dbReference type="Gene3D" id="3.90.226.10">
    <property type="entry name" value="2-enoyl-CoA Hydratase, Chain A, domain 1"/>
    <property type="match status" value="1"/>
</dbReference>
<dbReference type="SUPFAM" id="SSF69304">
    <property type="entry name" value="Tricorn protease N-terminal domain"/>
    <property type="match status" value="1"/>
</dbReference>
<reference evidence="11" key="1">
    <citation type="submission" date="2022-03" db="EMBL/GenBank/DDBJ databases">
        <title>Identification of a novel bacterium isolated from mangrove sediments.</title>
        <authorList>
            <person name="Pan X."/>
        </authorList>
    </citation>
    <scope>NUCLEOTIDE SEQUENCE</scope>
    <source>
        <strain evidence="11">B2637</strain>
    </source>
</reference>
<evidence type="ECO:0000256" key="6">
    <source>
        <dbReference type="ARBA" id="ARBA00022825"/>
    </source>
</evidence>
<feature type="signal peptide" evidence="9">
    <location>
        <begin position="1"/>
        <end position="25"/>
    </location>
</feature>
<gene>
    <name evidence="11" type="ORF">MTR65_11535</name>
</gene>
<dbReference type="Gene3D" id="3.30.750.44">
    <property type="match status" value="1"/>
</dbReference>
<keyword evidence="3 7" id="KW-0963">Cytoplasm</keyword>
<evidence type="ECO:0000256" key="7">
    <source>
        <dbReference type="PIRNR" id="PIRNR036421"/>
    </source>
</evidence>
<sequence length="1109" mass="119558">MKTMRFLACSLLALGAATAATSGHAEDGFYQYPSARGDVLVFASEGDLWRTGREGGSAIRLTNHPAEETDAHISPDGTMVAFTASYDSEQDVYVMPVAGGTPRRLTFEGGLLRTVGWTPDGRVIYSSRLTGGGQGEILYTVAPTGGEATPIPLWRANDATYGTDGTTLFFSRRGLTARARDHAVLYRGGGMAQLWRWDGGAAHEAVQLLPDFGAPIRFPMAADGKVYFISDKSGGDAIWSVNEDGTGAVQLSQEMPFPVLQASLDGDAIYLQNGADIHVFSRSDSSVHTLAIDIVTDRAQTRLRAIAVPMSQLEGAHISPSGESVAVTARGRVALAAPGALRRVEFAVPLTARARQAVAGPEGKRVFMILDQGEQGDIYAMSADGSGKPVAITHGYDAHIWSFAVAPDGRTLVLWDKQARLQKVDIASGKVTLLARNETGDDQPFHDLAFAPGSTHIAYAEVARANNANTADIFVQDLATGARVQATSSKYNDYAPAFAHDGAWLYFLSDRNFAPTPGSPWGDRNMGVAFPDRGEIHALQLDPSAPFRFSEDNELTRSAEEAKPSSSKRSDEAAKDKDEDDTATKPARIVMDGLAARLYKLPTAPGMSGLLLASKDFLYTRKGEDLVSIAIDKRDPKLETFAEGAFGADLSSDGKTLLVAHGSREKPELALVPAKAKLPDDIAPDTVRLDDWRLAIDPVSEWRQMFVDAWRMHRDFAYDPALRGVDWNEVRTRIEPFLDRIGHRAELNTLLGLMASQLGILHSQVRPGDLPSDAENSAMAFLGASYAPVSGGLRIEEIWRTEADLVALRPPLRRPGVDVRAGDVIRRVDGRPIASLAELRRELAGKAGQEVRLDLTRAGTSISAIVEPMTQDGEVMASYRDFVEGRRLATQELSAGKVGYLHLRAMGPDDIASFARDYFAQLGKDGLIIDVRGNSGGNIDSLIIGMLMRRPWAFWARPDGTGVPTTNMQNAYRGHVAVLIDERTYSDGETFAAAIKSLGIAPLVGTRTAGAGIWLSDRNRLSDKGAVRIAENAQYAADGSWIVEGHGIAPDIEVENAPHAAFEGRDAQLESAVALLQRQIEHEPVRPLIPQPLPPLGTPAGDVTPLPAR</sequence>
<dbReference type="Pfam" id="PF14684">
    <property type="entry name" value="Tricorn_C1"/>
    <property type="match status" value="1"/>
</dbReference>
<dbReference type="Gene3D" id="2.130.10.10">
    <property type="entry name" value="YVTN repeat-like/Quinoprotein amine dehydrogenase"/>
    <property type="match status" value="1"/>
</dbReference>
<dbReference type="Pfam" id="PF26550">
    <property type="entry name" value="Tricorn_2nd"/>
    <property type="match status" value="1"/>
</dbReference>
<dbReference type="Proteomes" id="UP001162802">
    <property type="component" value="Unassembled WGS sequence"/>
</dbReference>
<dbReference type="InterPro" id="IPR028204">
    <property type="entry name" value="Tricorn_C1"/>
</dbReference>
<dbReference type="InterPro" id="IPR029045">
    <property type="entry name" value="ClpP/crotonase-like_dom_sf"/>
</dbReference>
<keyword evidence="4 7" id="KW-0645">Protease</keyword>
<comment type="subcellular location">
    <subcellularLocation>
        <location evidence="1 7">Cytoplasm</location>
    </subcellularLocation>
</comment>
<evidence type="ECO:0000256" key="3">
    <source>
        <dbReference type="ARBA" id="ARBA00022490"/>
    </source>
</evidence>
<dbReference type="Gene3D" id="2.30.42.10">
    <property type="match status" value="1"/>
</dbReference>
<evidence type="ECO:0000259" key="10">
    <source>
        <dbReference type="SMART" id="SM00245"/>
    </source>
</evidence>
<dbReference type="SUPFAM" id="SSF50156">
    <property type="entry name" value="PDZ domain-like"/>
    <property type="match status" value="1"/>
</dbReference>
<dbReference type="EMBL" id="JALHAT010000018">
    <property type="protein sequence ID" value="MCJ1961316.1"/>
    <property type="molecule type" value="Genomic_DNA"/>
</dbReference>
<dbReference type="PIRSF" id="PIRSF036421">
    <property type="entry name" value="Tricorn_protease"/>
    <property type="match status" value="1"/>
</dbReference>
<dbReference type="Gene3D" id="2.120.10.60">
    <property type="entry name" value="Tricorn protease N-terminal domain"/>
    <property type="match status" value="1"/>
</dbReference>
<dbReference type="InterPro" id="IPR029414">
    <property type="entry name" value="Tricorn_PDZ"/>
</dbReference>
<dbReference type="SMART" id="SM00245">
    <property type="entry name" value="TSPc"/>
    <property type="match status" value="1"/>
</dbReference>
<dbReference type="SUPFAM" id="SSF52096">
    <property type="entry name" value="ClpP/crotonase"/>
    <property type="match status" value="1"/>
</dbReference>
<name>A0ABT0ADR5_9SPHN</name>
<dbReference type="InterPro" id="IPR005151">
    <property type="entry name" value="Tail-specific_protease"/>
</dbReference>
<feature type="region of interest" description="Disordered" evidence="8">
    <location>
        <begin position="549"/>
        <end position="585"/>
    </location>
</feature>
<evidence type="ECO:0000256" key="1">
    <source>
        <dbReference type="ARBA" id="ARBA00004496"/>
    </source>
</evidence>
<keyword evidence="5 7" id="KW-0378">Hydrolase</keyword>
<dbReference type="CDD" id="cd07562">
    <property type="entry name" value="Peptidase_S41_TRI"/>
    <property type="match status" value="1"/>
</dbReference>
<dbReference type="Pfam" id="PF26549">
    <property type="entry name" value="Tricorn_N"/>
    <property type="match status" value="1"/>
</dbReference>
<feature type="compositionally biased region" description="Basic and acidic residues" evidence="8">
    <location>
        <begin position="549"/>
        <end position="577"/>
    </location>
</feature>
<evidence type="ECO:0000313" key="12">
    <source>
        <dbReference type="Proteomes" id="UP001162802"/>
    </source>
</evidence>